<evidence type="ECO:0000259" key="2">
    <source>
        <dbReference type="Pfam" id="PF08327"/>
    </source>
</evidence>
<feature type="domain" description="Activator of Hsp90 ATPase homologue 1/2-like C-terminal" evidence="2">
    <location>
        <begin position="12"/>
        <end position="131"/>
    </location>
</feature>
<sequence length="145" mass="17042">MVAIEHLLQIRASRAKVYEALTTQEGLGATWTTKLRVEPATGFINEFNWGEDYITKMQILELRSEEKVLWECTESDPEWMGTFICFKILAEKEGVTTLILKHYNWQEVTDYYRSCNYHWAMFLLSLKQYLEEGKGNPYKDGNKQT</sequence>
<dbReference type="CDD" id="cd07814">
    <property type="entry name" value="SRPBCC_CalC_Aha1-like"/>
    <property type="match status" value="1"/>
</dbReference>
<organism evidence="3 4">
    <name type="scientific">Chitinophaga ginsengisoli</name>
    <dbReference type="NCBI Taxonomy" id="363837"/>
    <lineage>
        <taxon>Bacteria</taxon>
        <taxon>Pseudomonadati</taxon>
        <taxon>Bacteroidota</taxon>
        <taxon>Chitinophagia</taxon>
        <taxon>Chitinophagales</taxon>
        <taxon>Chitinophagaceae</taxon>
        <taxon>Chitinophaga</taxon>
    </lineage>
</organism>
<dbReference type="SUPFAM" id="SSF55961">
    <property type="entry name" value="Bet v1-like"/>
    <property type="match status" value="1"/>
</dbReference>
<name>A0A2P8FX80_9BACT</name>
<dbReference type="EMBL" id="PYGK01000011">
    <property type="protein sequence ID" value="PSL26327.1"/>
    <property type="molecule type" value="Genomic_DNA"/>
</dbReference>
<dbReference type="AlphaFoldDB" id="A0A2P8FX80"/>
<comment type="similarity">
    <text evidence="1">Belongs to the AHA1 family.</text>
</comment>
<gene>
    <name evidence="3" type="ORF">CLV42_11138</name>
</gene>
<accession>A0A2P8FX80</accession>
<dbReference type="InterPro" id="IPR023393">
    <property type="entry name" value="START-like_dom_sf"/>
</dbReference>
<dbReference type="Proteomes" id="UP000240978">
    <property type="component" value="Unassembled WGS sequence"/>
</dbReference>
<dbReference type="InterPro" id="IPR013538">
    <property type="entry name" value="ASHA1/2-like_C"/>
</dbReference>
<proteinExistence type="inferred from homology"/>
<evidence type="ECO:0000313" key="4">
    <source>
        <dbReference type="Proteomes" id="UP000240978"/>
    </source>
</evidence>
<evidence type="ECO:0000256" key="1">
    <source>
        <dbReference type="ARBA" id="ARBA00006817"/>
    </source>
</evidence>
<dbReference type="Gene3D" id="3.30.530.20">
    <property type="match status" value="1"/>
</dbReference>
<dbReference type="RefSeq" id="WP_106604292.1">
    <property type="nucleotide sequence ID" value="NZ_PYGK01000011.1"/>
</dbReference>
<dbReference type="OrthoDB" id="287565at2"/>
<keyword evidence="4" id="KW-1185">Reference proteome</keyword>
<comment type="caution">
    <text evidence="3">The sequence shown here is derived from an EMBL/GenBank/DDBJ whole genome shotgun (WGS) entry which is preliminary data.</text>
</comment>
<reference evidence="3 4" key="1">
    <citation type="submission" date="2018-03" db="EMBL/GenBank/DDBJ databases">
        <title>Genomic Encyclopedia of Archaeal and Bacterial Type Strains, Phase II (KMG-II): from individual species to whole genera.</title>
        <authorList>
            <person name="Goeker M."/>
        </authorList>
    </citation>
    <scope>NUCLEOTIDE SEQUENCE [LARGE SCALE GENOMIC DNA]</scope>
    <source>
        <strain evidence="3 4">DSM 18107</strain>
    </source>
</reference>
<evidence type="ECO:0000313" key="3">
    <source>
        <dbReference type="EMBL" id="PSL26327.1"/>
    </source>
</evidence>
<protein>
    <submittedName>
        <fullName evidence="3">Uncharacterized protein YndB with AHSA1/START domain</fullName>
    </submittedName>
</protein>
<dbReference type="Pfam" id="PF08327">
    <property type="entry name" value="AHSA1"/>
    <property type="match status" value="1"/>
</dbReference>